<reference evidence="11 12" key="1">
    <citation type="submission" date="2019-06" db="EMBL/GenBank/DDBJ databases">
        <title>Lysobacter alkalisoli sp. nov. isolated from saline-alkali soil.</title>
        <authorList>
            <person name="Sun J.-Q."/>
            <person name="Xu L."/>
        </authorList>
    </citation>
    <scope>NUCLEOTIDE SEQUENCE [LARGE SCALE GENOMIC DNA]</scope>
    <source>
        <strain evidence="11 12">SJ-36</strain>
    </source>
</reference>
<feature type="transmembrane region" description="Helical" evidence="9">
    <location>
        <begin position="352"/>
        <end position="376"/>
    </location>
</feature>
<accession>A0A514BT75</accession>
<dbReference type="AlphaFoldDB" id="A0A514BT75"/>
<name>A0A514BT75_9GAMM</name>
<evidence type="ECO:0000313" key="12">
    <source>
        <dbReference type="Proteomes" id="UP000317199"/>
    </source>
</evidence>
<feature type="domain" description="Na+/H+ antiporter NhaC-like C-terminal" evidence="10">
    <location>
        <begin position="52"/>
        <end position="192"/>
    </location>
</feature>
<feature type="transmembrane region" description="Helical" evidence="9">
    <location>
        <begin position="226"/>
        <end position="246"/>
    </location>
</feature>
<dbReference type="InterPro" id="IPR052180">
    <property type="entry name" value="NhaC_Na-H+_Antiporter"/>
</dbReference>
<evidence type="ECO:0000256" key="9">
    <source>
        <dbReference type="SAM" id="Phobius"/>
    </source>
</evidence>
<evidence type="ECO:0000256" key="6">
    <source>
        <dbReference type="ARBA" id="ARBA00022989"/>
    </source>
</evidence>
<evidence type="ECO:0000259" key="10">
    <source>
        <dbReference type="Pfam" id="PF03553"/>
    </source>
</evidence>
<comment type="similarity">
    <text evidence="8">Belongs to the NhaC Na(+)/H(+) (TC 2.A.35) antiporter family.</text>
</comment>
<dbReference type="EMBL" id="CP041242">
    <property type="protein sequence ID" value="QDH70557.1"/>
    <property type="molecule type" value="Genomic_DNA"/>
</dbReference>
<feature type="transmembrane region" description="Helical" evidence="9">
    <location>
        <begin position="388"/>
        <end position="406"/>
    </location>
</feature>
<organism evidence="11 12">
    <name type="scientific">Marilutibacter alkalisoli</name>
    <dbReference type="NCBI Taxonomy" id="2591633"/>
    <lineage>
        <taxon>Bacteria</taxon>
        <taxon>Pseudomonadati</taxon>
        <taxon>Pseudomonadota</taxon>
        <taxon>Gammaproteobacteria</taxon>
        <taxon>Lysobacterales</taxon>
        <taxon>Lysobacteraceae</taxon>
        <taxon>Marilutibacter</taxon>
    </lineage>
</organism>
<feature type="transmembrane region" description="Helical" evidence="9">
    <location>
        <begin position="266"/>
        <end position="289"/>
    </location>
</feature>
<feature type="transmembrane region" description="Helical" evidence="9">
    <location>
        <begin position="176"/>
        <end position="198"/>
    </location>
</feature>
<dbReference type="OrthoDB" id="9762978at2"/>
<keyword evidence="12" id="KW-1185">Reference proteome</keyword>
<feature type="transmembrane region" description="Helical" evidence="9">
    <location>
        <begin position="204"/>
        <end position="221"/>
    </location>
</feature>
<keyword evidence="2" id="KW-0813">Transport</keyword>
<evidence type="ECO:0000256" key="1">
    <source>
        <dbReference type="ARBA" id="ARBA00004651"/>
    </source>
</evidence>
<evidence type="ECO:0000256" key="5">
    <source>
        <dbReference type="ARBA" id="ARBA00022692"/>
    </source>
</evidence>
<keyword evidence="7 9" id="KW-0472">Membrane</keyword>
<feature type="transmembrane region" description="Helical" evidence="9">
    <location>
        <begin position="78"/>
        <end position="106"/>
    </location>
</feature>
<dbReference type="PANTHER" id="PTHR33451">
    <property type="entry name" value="MALATE-2H(+)/NA(+)-LACTATE ANTIPORTER"/>
    <property type="match status" value="1"/>
</dbReference>
<feature type="transmembrane region" description="Helical" evidence="9">
    <location>
        <begin position="12"/>
        <end position="32"/>
    </location>
</feature>
<evidence type="ECO:0000256" key="4">
    <source>
        <dbReference type="ARBA" id="ARBA00022475"/>
    </source>
</evidence>
<dbReference type="RefSeq" id="WP_141623891.1">
    <property type="nucleotide sequence ID" value="NZ_CP041242.1"/>
</dbReference>
<gene>
    <name evidence="11" type="ORF">FKV23_11070</name>
</gene>
<dbReference type="GO" id="GO:0015297">
    <property type="term" value="F:antiporter activity"/>
    <property type="evidence" value="ECO:0007669"/>
    <property type="project" value="UniProtKB-KW"/>
</dbReference>
<protein>
    <submittedName>
        <fullName evidence="11">Na+/H+ antiporter NhaC family protein</fullName>
    </submittedName>
</protein>
<feature type="transmembrane region" description="Helical" evidence="9">
    <location>
        <begin position="52"/>
        <end position="72"/>
    </location>
</feature>
<dbReference type="InterPro" id="IPR018461">
    <property type="entry name" value="Na/H_Antiport_NhaC-like_C"/>
</dbReference>
<feature type="transmembrane region" description="Helical" evidence="9">
    <location>
        <begin position="310"/>
        <end position="332"/>
    </location>
</feature>
<evidence type="ECO:0000256" key="8">
    <source>
        <dbReference type="ARBA" id="ARBA00038435"/>
    </source>
</evidence>
<keyword evidence="6 9" id="KW-1133">Transmembrane helix</keyword>
<dbReference type="Pfam" id="PF03553">
    <property type="entry name" value="Na_H_antiporter"/>
    <property type="match status" value="1"/>
</dbReference>
<proteinExistence type="inferred from homology"/>
<keyword evidence="5 9" id="KW-0812">Transmembrane</keyword>
<sequence>MYFTWQGEEMGFYQLRAPVAVLPALALGAWLAWRRGIRPLETVLAGMGHPNVMLMCLVFLLAGAFATVTKAVGAVDAVVALGLGALPAALILPGLFLVAGFIALAIGTSMGTIAAVVPIALGVSDAAGLDAGLVLGAVVGGAMFGDNLSIISDTTIAATRSQGCRMHDKFRENFRIALPAAIVTLVLLAVLGDVAPVLPPDDPVSRWLVLPYLAVLGLALAGMNVVLVLGIGLVLAGVFGTVAGAGYDAVSFASDIYTGFEGMVEITLLALLIGGLAALIKACGGLDWLAGAIARFARGHKGRRAGEASIAALAAGSDVLTANNVVAILISGSLAKDIADQHGISGRRSASLLDIFSCVMQGVLPYGAQILLAGSLAGLSPLLIAGKVYYCWLLAAVAIGFMMWPARRVGPV</sequence>
<evidence type="ECO:0000256" key="2">
    <source>
        <dbReference type="ARBA" id="ARBA00022448"/>
    </source>
</evidence>
<evidence type="ECO:0000313" key="11">
    <source>
        <dbReference type="EMBL" id="QDH70557.1"/>
    </source>
</evidence>
<dbReference type="KEGG" id="lyj:FKV23_11070"/>
<comment type="subcellular location">
    <subcellularLocation>
        <location evidence="1">Cell membrane</location>
        <topology evidence="1">Multi-pass membrane protein</topology>
    </subcellularLocation>
</comment>
<dbReference type="PANTHER" id="PTHR33451:SF5">
    <property type="entry name" value="NA+_H+ ANTIPORTER"/>
    <property type="match status" value="1"/>
</dbReference>
<dbReference type="GO" id="GO:0005886">
    <property type="term" value="C:plasma membrane"/>
    <property type="evidence" value="ECO:0007669"/>
    <property type="project" value="UniProtKB-SubCell"/>
</dbReference>
<keyword evidence="3" id="KW-0050">Antiport</keyword>
<evidence type="ECO:0000256" key="7">
    <source>
        <dbReference type="ARBA" id="ARBA00023136"/>
    </source>
</evidence>
<keyword evidence="4" id="KW-1003">Cell membrane</keyword>
<dbReference type="Proteomes" id="UP000317199">
    <property type="component" value="Chromosome"/>
</dbReference>
<evidence type="ECO:0000256" key="3">
    <source>
        <dbReference type="ARBA" id="ARBA00022449"/>
    </source>
</evidence>